<dbReference type="SUPFAM" id="SSF69065">
    <property type="entry name" value="RNase III domain-like"/>
    <property type="match status" value="1"/>
</dbReference>
<dbReference type="RefSeq" id="WP_006037969.1">
    <property type="nucleotide sequence ID" value="NZ_AEDD01000004.1"/>
</dbReference>
<dbReference type="GO" id="GO:0006364">
    <property type="term" value="P:rRNA processing"/>
    <property type="evidence" value="ECO:0007669"/>
    <property type="project" value="UniProtKB-UniRule"/>
</dbReference>
<evidence type="ECO:0000256" key="2">
    <source>
        <dbReference type="ARBA" id="ARBA00022759"/>
    </source>
</evidence>
<reference evidence="6 7" key="1">
    <citation type="submission" date="2010-07" db="EMBL/GenBank/DDBJ databases">
        <title>The draft genome of Paenibacillus curdlanolyticus YK9.</title>
        <authorList>
            <consortium name="US DOE Joint Genome Institute (JGI-PGF)"/>
            <person name="Lucas S."/>
            <person name="Copeland A."/>
            <person name="Lapidus A."/>
            <person name="Cheng J.-F."/>
            <person name="Bruce D."/>
            <person name="Goodwin L."/>
            <person name="Pitluck S."/>
            <person name="Land M.L."/>
            <person name="Hauser L."/>
            <person name="Chang Y.-J."/>
            <person name="Jeffries C."/>
            <person name="Anderson I.J."/>
            <person name="Johnson E."/>
            <person name="Loganathan U."/>
            <person name="Mulhopadhyay B."/>
            <person name="Kyrpides N."/>
            <person name="Woyke T.J."/>
        </authorList>
    </citation>
    <scope>NUCLEOTIDE SEQUENCE [LARGE SCALE GENOMIC DNA]</scope>
    <source>
        <strain evidence="6 7">YK9</strain>
    </source>
</reference>
<dbReference type="InterPro" id="IPR008226">
    <property type="entry name" value="Mini3_fam"/>
</dbReference>
<dbReference type="Pfam" id="PF00636">
    <property type="entry name" value="Ribonuclease_3"/>
    <property type="match status" value="1"/>
</dbReference>
<protein>
    <recommendedName>
        <fullName evidence="4">Mini-ribonuclease 3</fullName>
        <shortName evidence="4">Mini-3</shortName>
        <shortName evidence="4">Mini-RNase 3</shortName>
        <ecNumber evidence="4">3.1.26.-</ecNumber>
    </recommendedName>
    <alternativeName>
        <fullName evidence="4">Mini-RNase III</fullName>
        <shortName evidence="4">Mini-III</shortName>
    </alternativeName>
</protein>
<comment type="subcellular location">
    <subcellularLocation>
        <location evidence="4">Cytoplasm</location>
    </subcellularLocation>
</comment>
<comment type="cofactor">
    <cofactor evidence="4">
        <name>Mg(2+)</name>
        <dbReference type="ChEBI" id="CHEBI:18420"/>
    </cofactor>
</comment>
<dbReference type="GO" id="GO:0005737">
    <property type="term" value="C:cytoplasm"/>
    <property type="evidence" value="ECO:0007669"/>
    <property type="project" value="UniProtKB-SubCell"/>
</dbReference>
<dbReference type="InterPro" id="IPR000999">
    <property type="entry name" value="RNase_III_dom"/>
</dbReference>
<dbReference type="PANTHER" id="PTHR34276:SF1">
    <property type="entry name" value="MINI-RIBONUCLEASE 3"/>
    <property type="match status" value="1"/>
</dbReference>
<keyword evidence="3 4" id="KW-0378">Hydrolase</keyword>
<dbReference type="STRING" id="717606.PaecuDRAFT_1961"/>
<feature type="domain" description="RNase III" evidence="5">
    <location>
        <begin position="11"/>
        <end position="150"/>
    </location>
</feature>
<dbReference type="Gene3D" id="1.10.1520.10">
    <property type="entry name" value="Ribonuclease III domain"/>
    <property type="match status" value="1"/>
</dbReference>
<dbReference type="EMBL" id="AEDD01000004">
    <property type="protein sequence ID" value="EFM11513.1"/>
    <property type="molecule type" value="Genomic_DNA"/>
</dbReference>
<accession>E0I8K8</accession>
<comment type="function">
    <text evidence="4">Involved in correct processing of both the 5' and 3' ends of 23S rRNA precursor. Processes 30S rRNA precursor transcript even in absence of ribonuclease 3 (Rnc); Rnc processes 30S rRNA into smaller rRNA precursors.</text>
</comment>
<dbReference type="SMART" id="SM00535">
    <property type="entry name" value="RIBOc"/>
    <property type="match status" value="1"/>
</dbReference>
<dbReference type="GO" id="GO:0019843">
    <property type="term" value="F:rRNA binding"/>
    <property type="evidence" value="ECO:0007669"/>
    <property type="project" value="UniProtKB-UniRule"/>
</dbReference>
<keyword evidence="4" id="KW-0460">Magnesium</keyword>
<dbReference type="OrthoDB" id="46571at2"/>
<keyword evidence="4" id="KW-0963">Cytoplasm</keyword>
<evidence type="ECO:0000313" key="7">
    <source>
        <dbReference type="Proteomes" id="UP000005387"/>
    </source>
</evidence>
<dbReference type="PANTHER" id="PTHR34276">
    <property type="entry name" value="MINI-RIBONUCLEASE 3"/>
    <property type="match status" value="1"/>
</dbReference>
<evidence type="ECO:0000256" key="3">
    <source>
        <dbReference type="ARBA" id="ARBA00022801"/>
    </source>
</evidence>
<feature type="active site" evidence="4">
    <location>
        <position position="37"/>
    </location>
</feature>
<evidence type="ECO:0000256" key="4">
    <source>
        <dbReference type="HAMAP-Rule" id="MF_01468"/>
    </source>
</evidence>
<organism evidence="6 7">
    <name type="scientific">Paenibacillus curdlanolyticus YK9</name>
    <dbReference type="NCBI Taxonomy" id="717606"/>
    <lineage>
        <taxon>Bacteria</taxon>
        <taxon>Bacillati</taxon>
        <taxon>Bacillota</taxon>
        <taxon>Bacilli</taxon>
        <taxon>Bacillales</taxon>
        <taxon>Paenibacillaceae</taxon>
        <taxon>Paenibacillus</taxon>
    </lineage>
</organism>
<dbReference type="HAMAP" id="MF_01468">
    <property type="entry name" value="RNase_Mini_III"/>
    <property type="match status" value="1"/>
</dbReference>
<dbReference type="AlphaFoldDB" id="E0I8K8"/>
<dbReference type="Proteomes" id="UP000005387">
    <property type="component" value="Unassembled WGS sequence"/>
</dbReference>
<dbReference type="EC" id="3.1.26.-" evidence="4"/>
<keyword evidence="4" id="KW-0698">rRNA processing</keyword>
<comment type="similarity">
    <text evidence="4">Belongs to the MrnC RNase family.</text>
</comment>
<keyword evidence="2 4" id="KW-0255">Endonuclease</keyword>
<keyword evidence="7" id="KW-1185">Reference proteome</keyword>
<evidence type="ECO:0000256" key="1">
    <source>
        <dbReference type="ARBA" id="ARBA00022722"/>
    </source>
</evidence>
<evidence type="ECO:0000259" key="5">
    <source>
        <dbReference type="SMART" id="SM00535"/>
    </source>
</evidence>
<name>E0I8K8_9BACL</name>
<keyword evidence="4" id="KW-0699">rRNA-binding</keyword>
<dbReference type="InterPro" id="IPR036389">
    <property type="entry name" value="RNase_III_sf"/>
</dbReference>
<keyword evidence="4" id="KW-0690">Ribosome biogenesis</keyword>
<gene>
    <name evidence="4" type="primary">mrnC</name>
    <name evidence="6" type="ORF">PaecuDRAFT_1961</name>
</gene>
<comment type="subunit">
    <text evidence="4">Homodimer.</text>
</comment>
<keyword evidence="4" id="KW-0694">RNA-binding</keyword>
<dbReference type="eggNOG" id="COG1939">
    <property type="taxonomic scope" value="Bacteria"/>
</dbReference>
<proteinExistence type="inferred from homology"/>
<keyword evidence="1 4" id="KW-0540">Nuclease</keyword>
<sequence length="154" mass="17369">MEHLNDGDSLDALDLLIHEPSKPARLMNPVVLAYAGDAVFELLVRQYLIAKPSHKMHELHREATKRVSAKAQRISLEKLLPLLTEEEAEVVRRGRNAKSGAPPKNADVADYRQATALEALFGYLYYERRGTRLRELLAVVLDEQGPIRSEEDKA</sequence>
<evidence type="ECO:0000313" key="6">
    <source>
        <dbReference type="EMBL" id="EFM11513.1"/>
    </source>
</evidence>
<dbReference type="GO" id="GO:0004525">
    <property type="term" value="F:ribonuclease III activity"/>
    <property type="evidence" value="ECO:0007669"/>
    <property type="project" value="InterPro"/>
</dbReference>